<accession>A0A0D5C0K4</accession>
<dbReference type="RefSeq" id="WP_048115500.1">
    <property type="nucleotide sequence ID" value="NZ_CP011070.1"/>
</dbReference>
<dbReference type="Proteomes" id="UP000032408">
    <property type="component" value="Chromosome"/>
</dbReference>
<dbReference type="HOGENOM" id="CLU_2091378_0_0_2"/>
<proteinExistence type="predicted"/>
<organism evidence="1 2">
    <name type="scientific">Nitrosopumilus adriaticus</name>
    <dbReference type="NCBI Taxonomy" id="1580092"/>
    <lineage>
        <taxon>Archaea</taxon>
        <taxon>Nitrososphaerota</taxon>
        <taxon>Nitrososphaeria</taxon>
        <taxon>Nitrosopumilales</taxon>
        <taxon>Nitrosopumilaceae</taxon>
        <taxon>Nitrosopumilus</taxon>
    </lineage>
</organism>
<dbReference type="GeneID" id="24819808"/>
<protein>
    <submittedName>
        <fullName evidence="1">Uncharacterized protein</fullName>
    </submittedName>
</protein>
<name>A0A0D5C0K4_9ARCH</name>
<evidence type="ECO:0000313" key="1">
    <source>
        <dbReference type="EMBL" id="AJW70266.1"/>
    </source>
</evidence>
<gene>
    <name evidence="1" type="ORF">NADRNF5_0570</name>
</gene>
<dbReference type="AlphaFoldDB" id="A0A0D5C0K4"/>
<sequence>MDSKLLIFVIAGLIMLSYSTYDAFAQPLQEVNADVIEFDGTFGIIEISWNNNGASYYEVGCVSCMPNLSDTTPENSMILNDVTAFANGDALLYVIAYDENSEIITATQVIMKLV</sequence>
<dbReference type="KEGG" id="nin:NADRNF5_0570"/>
<evidence type="ECO:0000313" key="2">
    <source>
        <dbReference type="Proteomes" id="UP000032408"/>
    </source>
</evidence>
<reference evidence="2" key="1">
    <citation type="submission" date="2015-03" db="EMBL/GenBank/DDBJ databases">
        <title>Characterization of two novel Thaumarchaeota isolated from the Northern Adriatic Sea.</title>
        <authorList>
            <person name="Bayer B."/>
            <person name="Vojvoda J."/>
            <person name="Offre P."/>
            <person name="Srivastava A."/>
            <person name="Elisabeth N."/>
            <person name="Garcia J.A.L."/>
            <person name="Schleper C."/>
            <person name="Herndl G.J."/>
        </authorList>
    </citation>
    <scope>NUCLEOTIDE SEQUENCE [LARGE SCALE GENOMIC DNA]</scope>
    <source>
        <strain evidence="2">NF5</strain>
    </source>
</reference>
<keyword evidence="2" id="KW-1185">Reference proteome</keyword>
<reference evidence="1 2" key="2">
    <citation type="journal article" date="2016" name="ISME J.">
        <title>Physiological and genomic characterization of two novel marine thaumarchaeal strains indicates niche differentiation.</title>
        <authorList>
            <person name="Bayer B."/>
            <person name="Vojvoda J."/>
            <person name="Offre P."/>
            <person name="Alves R.J."/>
            <person name="Elisabeth N.H."/>
            <person name="Garcia J.A."/>
            <person name="Volland J.M."/>
            <person name="Srivastava A."/>
            <person name="Schleper C."/>
            <person name="Herndl G.J."/>
        </authorList>
    </citation>
    <scope>NUCLEOTIDE SEQUENCE [LARGE SCALE GENOMIC DNA]</scope>
    <source>
        <strain evidence="1 2">NF5</strain>
    </source>
</reference>
<dbReference type="EMBL" id="CP011070">
    <property type="protein sequence ID" value="AJW70266.1"/>
    <property type="molecule type" value="Genomic_DNA"/>
</dbReference>